<evidence type="ECO:0000313" key="3">
    <source>
        <dbReference type="Proteomes" id="UP000035904"/>
    </source>
</evidence>
<dbReference type="InterPro" id="IPR012340">
    <property type="entry name" value="NA-bd_OB-fold"/>
</dbReference>
<sequence>MAEMLTEVYERLSASRRNREFLTAMVRNVEVQKLNLRNEENGNYEPQEIECVIFALGGGALGYCPAQEFSEYEYRTLSNFTGTVHEFVVLNVDRENNLASVSVRQADEIKKEKFLTEIFKLEEEGALSEKTFDGIVTGRNDRTRTIFLKVEGTPCFMKFDDLDHERVFDIDAIAGRNNVLPVKVKRFNQETRQIQVSRKAAVPDPFEELADKEPNKYTSTGVVTNVSERDGIFVRLAKGLTIKASKPREIEQPIVDDIVAVRIVSIDKEKRTARGIIFNYPQGKKHRKDVTSWLYE</sequence>
<proteinExistence type="predicted"/>
<dbReference type="AlphaFoldDB" id="A0A0J1KNY4"/>
<name>A0A0J1KNY4_BACAN</name>
<dbReference type="EMBL" id="LDPG01000007">
    <property type="protein sequence ID" value="KLV18375.1"/>
    <property type="molecule type" value="Genomic_DNA"/>
</dbReference>
<dbReference type="InterPro" id="IPR003029">
    <property type="entry name" value="S1_domain"/>
</dbReference>
<comment type="caution">
    <text evidence="2">The sequence shown here is derived from an EMBL/GenBank/DDBJ whole genome shotgun (WGS) entry which is preliminary data.</text>
</comment>
<accession>A0A0J1KNY4</accession>
<dbReference type="RefSeq" id="WP_001996066.1">
    <property type="nucleotide sequence ID" value="NZ_JBCNIA010000063.1"/>
</dbReference>
<protein>
    <submittedName>
        <fullName evidence="2">S1 RNA binding domain protein</fullName>
    </submittedName>
</protein>
<dbReference type="GO" id="GO:0003676">
    <property type="term" value="F:nucleic acid binding"/>
    <property type="evidence" value="ECO:0007669"/>
    <property type="project" value="InterPro"/>
</dbReference>
<dbReference type="Proteomes" id="UP000035904">
    <property type="component" value="Unassembled WGS sequence"/>
</dbReference>
<gene>
    <name evidence="2" type="ORF">ABW01_13430</name>
</gene>
<dbReference type="PATRIC" id="fig|1392.242.peg.5715"/>
<dbReference type="SUPFAM" id="SSF50249">
    <property type="entry name" value="Nucleic acid-binding proteins"/>
    <property type="match status" value="2"/>
</dbReference>
<feature type="domain" description="S1 motif" evidence="1">
    <location>
        <begin position="127"/>
        <end position="199"/>
    </location>
</feature>
<evidence type="ECO:0000313" key="2">
    <source>
        <dbReference type="EMBL" id="KLV18375.1"/>
    </source>
</evidence>
<dbReference type="SMART" id="SM00316">
    <property type="entry name" value="S1"/>
    <property type="match status" value="2"/>
</dbReference>
<feature type="domain" description="S1 motif" evidence="1">
    <location>
        <begin position="213"/>
        <end position="281"/>
    </location>
</feature>
<evidence type="ECO:0000259" key="1">
    <source>
        <dbReference type="SMART" id="SM00316"/>
    </source>
</evidence>
<organism evidence="2 3">
    <name type="scientific">Bacillus anthracis</name>
    <name type="common">anthrax bacterium</name>
    <dbReference type="NCBI Taxonomy" id="1392"/>
    <lineage>
        <taxon>Bacteria</taxon>
        <taxon>Bacillati</taxon>
        <taxon>Bacillota</taxon>
        <taxon>Bacilli</taxon>
        <taxon>Bacillales</taxon>
        <taxon>Bacillaceae</taxon>
        <taxon>Bacillus</taxon>
        <taxon>Bacillus cereus group</taxon>
    </lineage>
</organism>
<reference evidence="2 3" key="1">
    <citation type="submission" date="2015-05" db="EMBL/GenBank/DDBJ databases">
        <title>Whole genome sequence and identification of bacterial endophytes from Costus igneus.</title>
        <authorList>
            <person name="Lee Y.P."/>
            <person name="Gan H.M."/>
            <person name="Eng W."/>
            <person name="Wheatley M.S."/>
            <person name="Caraballo A."/>
            <person name="Polter S."/>
            <person name="Savka M.A."/>
            <person name="Hudson A.O."/>
        </authorList>
    </citation>
    <scope>NUCLEOTIDE SEQUENCE [LARGE SCALE GENOMIC DNA]</scope>
    <source>
        <strain evidence="2 3">RIT375</strain>
    </source>
</reference>